<evidence type="ECO:0000313" key="3">
    <source>
        <dbReference type="EMBL" id="MBI4132836.1"/>
    </source>
</evidence>
<dbReference type="InterPro" id="IPR011335">
    <property type="entry name" value="Restrct_endonuc-II-like"/>
</dbReference>
<dbReference type="PANTHER" id="PTHR34039:SF1">
    <property type="entry name" value="UPF0102 PROTEIN YRAN"/>
    <property type="match status" value="1"/>
</dbReference>
<comment type="caution">
    <text evidence="3">The sequence shown here is derived from an EMBL/GenBank/DDBJ whole genome shotgun (WGS) entry which is preliminary data.</text>
</comment>
<dbReference type="EMBL" id="JACQMI010000013">
    <property type="protein sequence ID" value="MBI4132836.1"/>
    <property type="molecule type" value="Genomic_DNA"/>
</dbReference>
<gene>
    <name evidence="3" type="ORF">HY473_01995</name>
</gene>
<comment type="similarity">
    <text evidence="1 2">Belongs to the UPF0102 family.</text>
</comment>
<dbReference type="Pfam" id="PF02021">
    <property type="entry name" value="UPF0102"/>
    <property type="match status" value="1"/>
</dbReference>
<dbReference type="PANTHER" id="PTHR34039">
    <property type="entry name" value="UPF0102 PROTEIN YRAN"/>
    <property type="match status" value="1"/>
</dbReference>
<dbReference type="GO" id="GO:0003676">
    <property type="term" value="F:nucleic acid binding"/>
    <property type="evidence" value="ECO:0007669"/>
    <property type="project" value="InterPro"/>
</dbReference>
<evidence type="ECO:0000256" key="1">
    <source>
        <dbReference type="ARBA" id="ARBA00006738"/>
    </source>
</evidence>
<protein>
    <recommendedName>
        <fullName evidence="2">UPF0102 protein HY473_01995</fullName>
    </recommendedName>
</protein>
<dbReference type="AlphaFoldDB" id="A0A933DRY9"/>
<reference evidence="3" key="1">
    <citation type="submission" date="2020-07" db="EMBL/GenBank/DDBJ databases">
        <title>Huge and variable diversity of episymbiotic CPR bacteria and DPANN archaea in groundwater ecosystems.</title>
        <authorList>
            <person name="He C.Y."/>
            <person name="Keren R."/>
            <person name="Whittaker M."/>
            <person name="Farag I.F."/>
            <person name="Doudna J."/>
            <person name="Cate J.H.D."/>
            <person name="Banfield J.F."/>
        </authorList>
    </citation>
    <scope>NUCLEOTIDE SEQUENCE</scope>
    <source>
        <strain evidence="3">NC_groundwater_1225_Ag_S-0.1um_56_177</strain>
    </source>
</reference>
<evidence type="ECO:0000256" key="2">
    <source>
        <dbReference type="HAMAP-Rule" id="MF_00048"/>
    </source>
</evidence>
<dbReference type="Proteomes" id="UP000756703">
    <property type="component" value="Unassembled WGS sequence"/>
</dbReference>
<proteinExistence type="inferred from homology"/>
<evidence type="ECO:0000313" key="4">
    <source>
        <dbReference type="Proteomes" id="UP000756703"/>
    </source>
</evidence>
<dbReference type="HAMAP" id="MF_00048">
    <property type="entry name" value="UPF0102"/>
    <property type="match status" value="1"/>
</dbReference>
<organism evidence="3 4">
    <name type="scientific">Candidatus Sungiibacteriota bacterium</name>
    <dbReference type="NCBI Taxonomy" id="2750080"/>
    <lineage>
        <taxon>Bacteria</taxon>
        <taxon>Candidatus Sungiibacteriota</taxon>
    </lineage>
</organism>
<accession>A0A933DRY9</accession>
<dbReference type="SUPFAM" id="SSF52980">
    <property type="entry name" value="Restriction endonuclease-like"/>
    <property type="match status" value="1"/>
</dbReference>
<dbReference type="Gene3D" id="3.40.1350.10">
    <property type="match status" value="1"/>
</dbReference>
<dbReference type="InterPro" id="IPR003509">
    <property type="entry name" value="UPF0102_YraN-like"/>
</dbReference>
<sequence length="128" mass="14947">MAEKNSEIGRKGEESAINWLVKRDFKVLSTNYRKPYGEIDIVAQKGGIIHFVEVKTSKYRHETAFSPEIRVNSKKIRNLKRICETYIRERNVSHDQGWQIDVISVILDGTDAVMDMKLLENAIFEERY</sequence>
<name>A0A933DRY9_9BACT</name>
<dbReference type="InterPro" id="IPR011856">
    <property type="entry name" value="tRNA_endonuc-like_dom_sf"/>
</dbReference>